<evidence type="ECO:0000313" key="2">
    <source>
        <dbReference type="EMBL" id="OEJ64099.1"/>
    </source>
</evidence>
<organism evidence="2 3">
    <name type="scientific">Magnetovibrio blakemorei</name>
    <dbReference type="NCBI Taxonomy" id="28181"/>
    <lineage>
        <taxon>Bacteria</taxon>
        <taxon>Pseudomonadati</taxon>
        <taxon>Pseudomonadota</taxon>
        <taxon>Alphaproteobacteria</taxon>
        <taxon>Rhodospirillales</taxon>
        <taxon>Magnetovibrionaceae</taxon>
        <taxon>Magnetovibrio</taxon>
    </lineage>
</organism>
<accession>A0A1E5Q3F1</accession>
<keyword evidence="3" id="KW-1185">Reference proteome</keyword>
<dbReference type="STRING" id="28181.BEN30_01480"/>
<evidence type="ECO:0008006" key="4">
    <source>
        <dbReference type="Google" id="ProtNLM"/>
    </source>
</evidence>
<dbReference type="Proteomes" id="UP000095347">
    <property type="component" value="Unassembled WGS sequence"/>
</dbReference>
<feature type="transmembrane region" description="Helical" evidence="1">
    <location>
        <begin position="233"/>
        <end position="257"/>
    </location>
</feature>
<keyword evidence="1" id="KW-0472">Membrane</keyword>
<feature type="transmembrane region" description="Helical" evidence="1">
    <location>
        <begin position="277"/>
        <end position="299"/>
    </location>
</feature>
<dbReference type="RefSeq" id="WP_069959446.1">
    <property type="nucleotide sequence ID" value="NZ_MCGG01000078.1"/>
</dbReference>
<dbReference type="EMBL" id="MCGG01000078">
    <property type="protein sequence ID" value="OEJ64099.1"/>
    <property type="molecule type" value="Genomic_DNA"/>
</dbReference>
<feature type="transmembrane region" description="Helical" evidence="1">
    <location>
        <begin position="362"/>
        <end position="382"/>
    </location>
</feature>
<comment type="caution">
    <text evidence="2">The sequence shown here is derived from an EMBL/GenBank/DDBJ whole genome shotgun (WGS) entry which is preliminary data.</text>
</comment>
<dbReference type="GO" id="GO:0005886">
    <property type="term" value="C:plasma membrane"/>
    <property type="evidence" value="ECO:0007669"/>
    <property type="project" value="UniProtKB-SubCell"/>
</dbReference>
<dbReference type="Pfam" id="PF12679">
    <property type="entry name" value="ABC2_membrane_2"/>
    <property type="match status" value="1"/>
</dbReference>
<feature type="transmembrane region" description="Helical" evidence="1">
    <location>
        <begin position="311"/>
        <end position="332"/>
    </location>
</feature>
<dbReference type="PANTHER" id="PTHR43471">
    <property type="entry name" value="ABC TRANSPORTER PERMEASE"/>
    <property type="match status" value="1"/>
</dbReference>
<evidence type="ECO:0000313" key="3">
    <source>
        <dbReference type="Proteomes" id="UP000095347"/>
    </source>
</evidence>
<dbReference type="GO" id="GO:0140359">
    <property type="term" value="F:ABC-type transporter activity"/>
    <property type="evidence" value="ECO:0007669"/>
    <property type="project" value="InterPro"/>
</dbReference>
<keyword evidence="1" id="KW-0812">Transmembrane</keyword>
<reference evidence="3" key="1">
    <citation type="submission" date="2016-07" db="EMBL/GenBank/DDBJ databases">
        <authorList>
            <person name="Florea S."/>
            <person name="Webb J.S."/>
            <person name="Jaromczyk J."/>
            <person name="Schardl C.L."/>
        </authorList>
    </citation>
    <scope>NUCLEOTIDE SEQUENCE [LARGE SCALE GENOMIC DNA]</scope>
    <source>
        <strain evidence="3">MV-1</strain>
    </source>
</reference>
<protein>
    <recommendedName>
        <fullName evidence="4">ABC transporter permease</fullName>
    </recommendedName>
</protein>
<feature type="transmembrane region" description="Helical" evidence="1">
    <location>
        <begin position="193"/>
        <end position="212"/>
    </location>
</feature>
<name>A0A1E5Q3F1_9PROT</name>
<gene>
    <name evidence="2" type="ORF">BEN30_01480</name>
</gene>
<dbReference type="PANTHER" id="PTHR43471:SF3">
    <property type="entry name" value="ABC TRANSPORTER PERMEASE PROTEIN NATB"/>
    <property type="match status" value="1"/>
</dbReference>
<proteinExistence type="predicted"/>
<dbReference type="AlphaFoldDB" id="A0A1E5Q3F1"/>
<evidence type="ECO:0000256" key="1">
    <source>
        <dbReference type="SAM" id="Phobius"/>
    </source>
</evidence>
<feature type="transmembrane region" description="Helical" evidence="1">
    <location>
        <begin position="27"/>
        <end position="48"/>
    </location>
</feature>
<dbReference type="OrthoDB" id="5486437at2"/>
<sequence length="395" mass="42733">MTSTWFTRVGIVFGKEVRDHSRDRRSLLLALIYPMLGPLLVAGGLFLASKTLQGDFRQQHIEIPVIGLENAPALAAYLQDKNVRFRTAPATPAEREDAVRQGRLPVVMIVPLSAKGQERFSVELITNLGRVDNLRVTSRLRALINAYNEKIADELAKKAGLAEGYGAPIKITQTNVAQDANIAVFFYNMMPPLVIFMIFLGGVHLAIDTTVGERERGSLEPLLLAPMERGGLLLAKALAALAFTAVTTVVNLAAFRVFMGMAVASSDRLAAPPGWEVFAQVFLIAIPLMAFAVALQMALAVITKSMKEAQIYLGLLPLIPALPGMVMVFSPLNPTDLTAGIPVLGQMLLINQLVAGQALDPLHVVIATLSTVISAGLIFALAAKWFRREKMFVLG</sequence>
<keyword evidence="1" id="KW-1133">Transmembrane helix</keyword>